<feature type="region of interest" description="Disordered" evidence="1">
    <location>
        <begin position="54"/>
        <end position="79"/>
    </location>
</feature>
<proteinExistence type="predicted"/>
<dbReference type="PANTHER" id="PTHR34293:SF1">
    <property type="entry name" value="HTH-TYPE TRANSCRIPTIONAL REGULATOR TRMBL2"/>
    <property type="match status" value="1"/>
</dbReference>
<evidence type="ECO:0000313" key="4">
    <source>
        <dbReference type="Proteomes" id="UP000608955"/>
    </source>
</evidence>
<feature type="domain" description="HTH luxR-type" evidence="2">
    <location>
        <begin position="278"/>
        <end position="343"/>
    </location>
</feature>
<dbReference type="PROSITE" id="PS50043">
    <property type="entry name" value="HTH_LUXR_2"/>
    <property type="match status" value="1"/>
</dbReference>
<name>A0A918Y770_9ACTN</name>
<dbReference type="AlphaFoldDB" id="A0A918Y770"/>
<comment type="caution">
    <text evidence="3">The sequence shown here is derived from an EMBL/GenBank/DDBJ whole genome shotgun (WGS) entry which is preliminary data.</text>
</comment>
<dbReference type="InterPro" id="IPR016032">
    <property type="entry name" value="Sig_transdc_resp-reg_C-effctor"/>
</dbReference>
<dbReference type="EMBL" id="BMVF01000014">
    <property type="protein sequence ID" value="GHD93261.1"/>
    <property type="molecule type" value="Genomic_DNA"/>
</dbReference>
<evidence type="ECO:0000256" key="1">
    <source>
        <dbReference type="SAM" id="MobiDB-lite"/>
    </source>
</evidence>
<dbReference type="GO" id="GO:0006355">
    <property type="term" value="P:regulation of DNA-templated transcription"/>
    <property type="evidence" value="ECO:0007669"/>
    <property type="project" value="InterPro"/>
</dbReference>
<accession>A0A918Y770</accession>
<reference evidence="3" key="2">
    <citation type="submission" date="2020-09" db="EMBL/GenBank/DDBJ databases">
        <authorList>
            <person name="Sun Q."/>
            <person name="Ohkuma M."/>
        </authorList>
    </citation>
    <scope>NUCLEOTIDE SEQUENCE</scope>
    <source>
        <strain evidence="3">JCM 4654</strain>
    </source>
</reference>
<dbReference type="Gene3D" id="1.10.10.10">
    <property type="entry name" value="Winged helix-like DNA-binding domain superfamily/Winged helix DNA-binding domain"/>
    <property type="match status" value="1"/>
</dbReference>
<dbReference type="SUPFAM" id="SSF46894">
    <property type="entry name" value="C-terminal effector domain of the bipartite response regulators"/>
    <property type="match status" value="1"/>
</dbReference>
<reference evidence="3" key="1">
    <citation type="journal article" date="2014" name="Int. J. Syst. Evol. Microbiol.">
        <title>Complete genome sequence of Corynebacterium casei LMG S-19264T (=DSM 44701T), isolated from a smear-ripened cheese.</title>
        <authorList>
            <consortium name="US DOE Joint Genome Institute (JGI-PGF)"/>
            <person name="Walter F."/>
            <person name="Albersmeier A."/>
            <person name="Kalinowski J."/>
            <person name="Ruckert C."/>
        </authorList>
    </citation>
    <scope>NUCLEOTIDE SEQUENCE</scope>
    <source>
        <strain evidence="3">JCM 4654</strain>
    </source>
</reference>
<gene>
    <name evidence="3" type="ORF">GCM10010508_49240</name>
</gene>
<dbReference type="InterPro" id="IPR036388">
    <property type="entry name" value="WH-like_DNA-bd_sf"/>
</dbReference>
<dbReference type="CDD" id="cd06170">
    <property type="entry name" value="LuxR_C_like"/>
    <property type="match status" value="1"/>
</dbReference>
<protein>
    <recommendedName>
        <fullName evidence="2">HTH luxR-type domain-containing protein</fullName>
    </recommendedName>
</protein>
<sequence length="346" mass="37048">MSAPTIGPQALRLFEYASARGDWTVRSACEQLATSVEEVEQARRQLLGLGLLVETPPGTGAADGTETAEGAETAGEHTAARATAPEAALLRLLSAEEEAAAELTERIRRTRERIGAVREVFLPLHTARSTGPGGEVVTGRANIARVLGDLADVATSEILSTHPGAVLPPTALAEGLERDLRVLGRGVAVRSIHLRPMTRITHAMTHLQQLRDAGAQLRIASILPFRFVLVDRVQALVPAPHTDCGEAMMLLRGEAVTALLVKVFEMCWASAAPLETTPSGRETGLSAQQQWVLRLMSTGRKDEAIARELGLSVRTLRRVMADLMTRLGVDSRFQAGVAAVKMGLLD</sequence>
<evidence type="ECO:0000313" key="3">
    <source>
        <dbReference type="EMBL" id="GHD93261.1"/>
    </source>
</evidence>
<dbReference type="GO" id="GO:0003677">
    <property type="term" value="F:DNA binding"/>
    <property type="evidence" value="ECO:0007669"/>
    <property type="project" value="InterPro"/>
</dbReference>
<keyword evidence="4" id="KW-1185">Reference proteome</keyword>
<feature type="compositionally biased region" description="Low complexity" evidence="1">
    <location>
        <begin position="54"/>
        <end position="73"/>
    </location>
</feature>
<dbReference type="PANTHER" id="PTHR34293">
    <property type="entry name" value="HTH-TYPE TRANSCRIPTIONAL REGULATOR TRMBL2"/>
    <property type="match status" value="1"/>
</dbReference>
<evidence type="ECO:0000259" key="2">
    <source>
        <dbReference type="PROSITE" id="PS50043"/>
    </source>
</evidence>
<dbReference type="Pfam" id="PF00196">
    <property type="entry name" value="GerE"/>
    <property type="match status" value="1"/>
</dbReference>
<dbReference type="RefSeq" id="WP_190180017.1">
    <property type="nucleotide sequence ID" value="NZ_BMVF01000014.1"/>
</dbReference>
<organism evidence="3 4">
    <name type="scientific">Streptomyces naganishii JCM 4654</name>
    <dbReference type="NCBI Taxonomy" id="1306179"/>
    <lineage>
        <taxon>Bacteria</taxon>
        <taxon>Bacillati</taxon>
        <taxon>Actinomycetota</taxon>
        <taxon>Actinomycetes</taxon>
        <taxon>Kitasatosporales</taxon>
        <taxon>Streptomycetaceae</taxon>
        <taxon>Streptomyces</taxon>
    </lineage>
</organism>
<dbReference type="Proteomes" id="UP000608955">
    <property type="component" value="Unassembled WGS sequence"/>
</dbReference>
<dbReference type="SMART" id="SM00421">
    <property type="entry name" value="HTH_LUXR"/>
    <property type="match status" value="1"/>
</dbReference>
<dbReference type="InterPro" id="IPR000792">
    <property type="entry name" value="Tscrpt_reg_LuxR_C"/>
</dbReference>
<dbReference type="InterPro" id="IPR051797">
    <property type="entry name" value="TrmB-like"/>
</dbReference>